<evidence type="ECO:0000313" key="3">
    <source>
        <dbReference type="Proteomes" id="UP001196413"/>
    </source>
</evidence>
<dbReference type="EMBL" id="JAHQIW010005499">
    <property type="protein sequence ID" value="KAJ1366262.1"/>
    <property type="molecule type" value="Genomic_DNA"/>
</dbReference>
<sequence length="76" mass="9063">MDLFGDFAHRPTHRAEERGRDGTTDRMKFLNKIYTHRDLRLRFKQKMSGERSIETISELYNHAINITYTTFQIGTK</sequence>
<comment type="caution">
    <text evidence="2">The sequence shown here is derived from an EMBL/GenBank/DDBJ whole genome shotgun (WGS) entry which is preliminary data.</text>
</comment>
<feature type="compositionally biased region" description="Basic and acidic residues" evidence="1">
    <location>
        <begin position="7"/>
        <end position="21"/>
    </location>
</feature>
<organism evidence="2 3">
    <name type="scientific">Parelaphostrongylus tenuis</name>
    <name type="common">Meningeal worm</name>
    <dbReference type="NCBI Taxonomy" id="148309"/>
    <lineage>
        <taxon>Eukaryota</taxon>
        <taxon>Metazoa</taxon>
        <taxon>Ecdysozoa</taxon>
        <taxon>Nematoda</taxon>
        <taxon>Chromadorea</taxon>
        <taxon>Rhabditida</taxon>
        <taxon>Rhabditina</taxon>
        <taxon>Rhabditomorpha</taxon>
        <taxon>Strongyloidea</taxon>
        <taxon>Metastrongylidae</taxon>
        <taxon>Parelaphostrongylus</taxon>
    </lineage>
</organism>
<dbReference type="AlphaFoldDB" id="A0AAD5WDJ6"/>
<gene>
    <name evidence="2" type="ORF">KIN20_026876</name>
</gene>
<dbReference type="Proteomes" id="UP001196413">
    <property type="component" value="Unassembled WGS sequence"/>
</dbReference>
<evidence type="ECO:0000256" key="1">
    <source>
        <dbReference type="SAM" id="MobiDB-lite"/>
    </source>
</evidence>
<evidence type="ECO:0000313" key="2">
    <source>
        <dbReference type="EMBL" id="KAJ1366262.1"/>
    </source>
</evidence>
<protein>
    <submittedName>
        <fullName evidence="2">Uncharacterized protein</fullName>
    </submittedName>
</protein>
<accession>A0AAD5WDJ6</accession>
<reference evidence="2" key="1">
    <citation type="submission" date="2021-06" db="EMBL/GenBank/DDBJ databases">
        <title>Parelaphostrongylus tenuis whole genome reference sequence.</title>
        <authorList>
            <person name="Garwood T.J."/>
            <person name="Larsen P.A."/>
            <person name="Fountain-Jones N.M."/>
            <person name="Garbe J.R."/>
            <person name="Macchietto M.G."/>
            <person name="Kania S.A."/>
            <person name="Gerhold R.W."/>
            <person name="Richards J.E."/>
            <person name="Wolf T.M."/>
        </authorList>
    </citation>
    <scope>NUCLEOTIDE SEQUENCE</scope>
    <source>
        <strain evidence="2">MNPRO001-30</strain>
        <tissue evidence="2">Meninges</tissue>
    </source>
</reference>
<proteinExistence type="predicted"/>
<name>A0AAD5WDJ6_PARTN</name>
<feature type="region of interest" description="Disordered" evidence="1">
    <location>
        <begin position="1"/>
        <end position="21"/>
    </location>
</feature>
<keyword evidence="3" id="KW-1185">Reference proteome</keyword>